<dbReference type="EMBL" id="QTUC01000001">
    <property type="protein sequence ID" value="REF35445.1"/>
    <property type="molecule type" value="Genomic_DNA"/>
</dbReference>
<organism evidence="1 2">
    <name type="scientific">Thermasporomyces composti</name>
    <dbReference type="NCBI Taxonomy" id="696763"/>
    <lineage>
        <taxon>Bacteria</taxon>
        <taxon>Bacillati</taxon>
        <taxon>Actinomycetota</taxon>
        <taxon>Actinomycetes</taxon>
        <taxon>Propionibacteriales</taxon>
        <taxon>Nocardioidaceae</taxon>
        <taxon>Thermasporomyces</taxon>
    </lineage>
</organism>
<dbReference type="Pfam" id="PF12876">
    <property type="entry name" value="Cellulase-like"/>
    <property type="match status" value="2"/>
</dbReference>
<dbReference type="AlphaFoldDB" id="A0A3D9V8X4"/>
<reference evidence="1 2" key="1">
    <citation type="submission" date="2018-08" db="EMBL/GenBank/DDBJ databases">
        <title>Sequencing the genomes of 1000 actinobacteria strains.</title>
        <authorList>
            <person name="Klenk H.-P."/>
        </authorList>
    </citation>
    <scope>NUCLEOTIDE SEQUENCE [LARGE SCALE GENOMIC DNA]</scope>
    <source>
        <strain evidence="1 2">DSM 22891</strain>
    </source>
</reference>
<gene>
    <name evidence="1" type="ORF">DFJ64_0825</name>
</gene>
<dbReference type="InterPro" id="IPR024778">
    <property type="entry name" value="Put_cellulase"/>
</dbReference>
<dbReference type="SUPFAM" id="SSF51445">
    <property type="entry name" value="(Trans)glycosidases"/>
    <property type="match status" value="1"/>
</dbReference>
<sequence>MTFDMPAHLPRRLTISLWDFSWFTQTMPGEPFEDLDRAFAEAVDRGYNTVRICAMPYTLFGGDQEPKPLRIANLGRGFGQRTRWYNNRGGAVLDGRAHLLELFRAARRHDCYVIVSSWEYQQTPSFFATPEQHEALLAIPPERRCAALADALAGLLDFLKDHDLADRVAYVELHNEVDNPGTKLIEVARAGENVQAAERPYIEQALEVLRKRHSDILHTACYSDPVPHRLGDLAGNVQVAHFHLYVYGVLRRLFEEAGLWSDVEFPTPLVRSMLRADAPPYDEWRPDEEWRLAATGVQRRLFYAHDWVDPVKWDLYLYEHYHLYRQSMRDMIANRLAAYADFARDRGVPAVIGEGWVGYTPLHATFEEGPVGKDIAEFAVRECLRHDYWGVILCSNAAPHHPFWQDVAWQREVNSWITG</sequence>
<dbReference type="Gene3D" id="3.20.20.80">
    <property type="entry name" value="Glycosidases"/>
    <property type="match status" value="1"/>
</dbReference>
<dbReference type="RefSeq" id="WP_115849233.1">
    <property type="nucleotide sequence ID" value="NZ_QTUC01000001.1"/>
</dbReference>
<proteinExistence type="predicted"/>
<name>A0A3D9V8X4_THECX</name>
<dbReference type="Proteomes" id="UP000256485">
    <property type="component" value="Unassembled WGS sequence"/>
</dbReference>
<keyword evidence="2" id="KW-1185">Reference proteome</keyword>
<dbReference type="InterPro" id="IPR017853">
    <property type="entry name" value="GH"/>
</dbReference>
<accession>A0A3D9V8X4</accession>
<dbReference type="OrthoDB" id="188932at2"/>
<comment type="caution">
    <text evidence="1">The sequence shown here is derived from an EMBL/GenBank/DDBJ whole genome shotgun (WGS) entry which is preliminary data.</text>
</comment>
<evidence type="ECO:0000313" key="2">
    <source>
        <dbReference type="Proteomes" id="UP000256485"/>
    </source>
</evidence>
<protein>
    <submittedName>
        <fullName evidence="1">Sugar-binding cellulase-like protein</fullName>
    </submittedName>
</protein>
<evidence type="ECO:0000313" key="1">
    <source>
        <dbReference type="EMBL" id="REF35445.1"/>
    </source>
</evidence>